<keyword evidence="4" id="KW-0347">Helicase</keyword>
<keyword evidence="4" id="KW-0547">Nucleotide-binding</keyword>
<dbReference type="PROSITE" id="PS51192">
    <property type="entry name" value="HELICASE_ATP_BIND_1"/>
    <property type="match status" value="1"/>
</dbReference>
<dbReference type="Gene3D" id="3.40.50.300">
    <property type="entry name" value="P-loop containing nucleotide triphosphate hydrolases"/>
    <property type="match status" value="1"/>
</dbReference>
<proteinExistence type="predicted"/>
<dbReference type="PROSITE" id="PS51194">
    <property type="entry name" value="HELICASE_CTER"/>
    <property type="match status" value="1"/>
</dbReference>
<dbReference type="InterPro" id="IPR001650">
    <property type="entry name" value="Helicase_C-like"/>
</dbReference>
<dbReference type="EMBL" id="AZFW01000048">
    <property type="protein sequence ID" value="KRM27479.1"/>
    <property type="molecule type" value="Genomic_DNA"/>
</dbReference>
<evidence type="ECO:0000313" key="5">
    <source>
        <dbReference type="Proteomes" id="UP000050949"/>
    </source>
</evidence>
<dbReference type="CDD" id="cd18793">
    <property type="entry name" value="SF2_C_SNF"/>
    <property type="match status" value="1"/>
</dbReference>
<accession>A0A0R1XBA7</accession>
<dbReference type="InterPro" id="IPR038718">
    <property type="entry name" value="SNF2-like_sf"/>
</dbReference>
<evidence type="ECO:0000313" key="4">
    <source>
        <dbReference type="EMBL" id="KRM27479.1"/>
    </source>
</evidence>
<dbReference type="GO" id="GO:0016787">
    <property type="term" value="F:hydrolase activity"/>
    <property type="evidence" value="ECO:0007669"/>
    <property type="project" value="UniProtKB-KW"/>
</dbReference>
<organism evidence="4 5">
    <name type="scientific">Schleiferilactobacillus harbinensis DSM 16991</name>
    <dbReference type="NCBI Taxonomy" id="1122147"/>
    <lineage>
        <taxon>Bacteria</taxon>
        <taxon>Bacillati</taxon>
        <taxon>Bacillota</taxon>
        <taxon>Bacilli</taxon>
        <taxon>Lactobacillales</taxon>
        <taxon>Lactobacillaceae</taxon>
        <taxon>Schleiferilactobacillus</taxon>
    </lineage>
</organism>
<dbReference type="GO" id="GO:0004386">
    <property type="term" value="F:helicase activity"/>
    <property type="evidence" value="ECO:0007669"/>
    <property type="project" value="UniProtKB-KW"/>
</dbReference>
<keyword evidence="1" id="KW-0378">Hydrolase</keyword>
<dbReference type="eggNOG" id="COG0553">
    <property type="taxonomic scope" value="Bacteria"/>
</dbReference>
<dbReference type="GO" id="GO:0005524">
    <property type="term" value="F:ATP binding"/>
    <property type="evidence" value="ECO:0007669"/>
    <property type="project" value="InterPro"/>
</dbReference>
<protein>
    <submittedName>
        <fullName evidence="4">SNF2 family DNA RNA helicase</fullName>
    </submittedName>
</protein>
<feature type="domain" description="Helicase C-terminal" evidence="3">
    <location>
        <begin position="557"/>
        <end position="713"/>
    </location>
</feature>
<dbReference type="SMART" id="SM00490">
    <property type="entry name" value="HELICc"/>
    <property type="match status" value="1"/>
</dbReference>
<gene>
    <name evidence="4" type="ORF">FC91_GL002491</name>
</gene>
<dbReference type="InterPro" id="IPR027417">
    <property type="entry name" value="P-loop_NTPase"/>
</dbReference>
<dbReference type="InterPro" id="IPR014001">
    <property type="entry name" value="Helicase_ATP-bd"/>
</dbReference>
<evidence type="ECO:0000256" key="1">
    <source>
        <dbReference type="ARBA" id="ARBA00022801"/>
    </source>
</evidence>
<dbReference type="Pfam" id="PF00271">
    <property type="entry name" value="Helicase_C"/>
    <property type="match status" value="1"/>
</dbReference>
<dbReference type="PATRIC" id="fig|1122147.4.peg.2572"/>
<evidence type="ECO:0000259" key="2">
    <source>
        <dbReference type="PROSITE" id="PS51192"/>
    </source>
</evidence>
<dbReference type="RefSeq" id="WP_226999236.1">
    <property type="nucleotide sequence ID" value="NZ_AUEH01000012.1"/>
</dbReference>
<dbReference type="SMART" id="SM00487">
    <property type="entry name" value="DEXDc"/>
    <property type="match status" value="1"/>
</dbReference>
<comment type="caution">
    <text evidence="4">The sequence shown here is derived from an EMBL/GenBank/DDBJ whole genome shotgun (WGS) entry which is preliminary data.</text>
</comment>
<dbReference type="InterPro" id="IPR000330">
    <property type="entry name" value="SNF2_N"/>
</dbReference>
<feature type="domain" description="Helicase ATP-binding" evidence="2">
    <location>
        <begin position="315"/>
        <end position="474"/>
    </location>
</feature>
<dbReference type="CDD" id="cd17919">
    <property type="entry name" value="DEXHc_Snf"/>
    <property type="match status" value="1"/>
</dbReference>
<dbReference type="Pfam" id="PF00176">
    <property type="entry name" value="SNF2-rel_dom"/>
    <property type="match status" value="1"/>
</dbReference>
<dbReference type="InterPro" id="IPR049730">
    <property type="entry name" value="SNF2/RAD54-like_C"/>
</dbReference>
<evidence type="ECO:0000259" key="3">
    <source>
        <dbReference type="PROSITE" id="PS51194"/>
    </source>
</evidence>
<dbReference type="Gene3D" id="3.40.50.10810">
    <property type="entry name" value="Tandem AAA-ATPase domain"/>
    <property type="match status" value="1"/>
</dbReference>
<dbReference type="AlphaFoldDB" id="A0A0R1XBA7"/>
<name>A0A0R1XBA7_9LACO</name>
<dbReference type="SUPFAM" id="SSF52540">
    <property type="entry name" value="P-loop containing nucleoside triphosphate hydrolases"/>
    <property type="match status" value="2"/>
</dbReference>
<dbReference type="PANTHER" id="PTHR10799">
    <property type="entry name" value="SNF2/RAD54 HELICASE FAMILY"/>
    <property type="match status" value="1"/>
</dbReference>
<keyword evidence="4" id="KW-0067">ATP-binding</keyword>
<reference evidence="4 5" key="1">
    <citation type="journal article" date="2015" name="Genome Announc.">
        <title>Expanding the biotechnology potential of lactobacilli through comparative genomics of 213 strains and associated genera.</title>
        <authorList>
            <person name="Sun Z."/>
            <person name="Harris H.M."/>
            <person name="McCann A."/>
            <person name="Guo C."/>
            <person name="Argimon S."/>
            <person name="Zhang W."/>
            <person name="Yang X."/>
            <person name="Jeffery I.B."/>
            <person name="Cooney J.C."/>
            <person name="Kagawa T.F."/>
            <person name="Liu W."/>
            <person name="Song Y."/>
            <person name="Salvetti E."/>
            <person name="Wrobel A."/>
            <person name="Rasinkangas P."/>
            <person name="Parkhill J."/>
            <person name="Rea M.C."/>
            <person name="O'Sullivan O."/>
            <person name="Ritari J."/>
            <person name="Douillard F.P."/>
            <person name="Paul Ross R."/>
            <person name="Yang R."/>
            <person name="Briner A.E."/>
            <person name="Felis G.E."/>
            <person name="de Vos W.M."/>
            <person name="Barrangou R."/>
            <person name="Klaenhammer T.R."/>
            <person name="Caufield P.W."/>
            <person name="Cui Y."/>
            <person name="Zhang H."/>
            <person name="O'Toole P.W."/>
        </authorList>
    </citation>
    <scope>NUCLEOTIDE SEQUENCE [LARGE SCALE GENOMIC DNA]</scope>
    <source>
        <strain evidence="4 5">DSM 16991</strain>
    </source>
</reference>
<dbReference type="Proteomes" id="UP000050949">
    <property type="component" value="Unassembled WGS sequence"/>
</dbReference>
<sequence>MAPKQSDYNRLKREIDAAKAHIGAYESIVKTIKPDLVKNAARLYEIEVQDAINAYQLNKSGGSGYQKIISKLATQGIGTLGQLLSFCQNSDFILPGFSFVESENLRAAAEKLKQDVQRNTRLVIDFSRYRKLSTDILQGAHLWGEVDGLGAKLRVINGEKVEPLTKYFNKFPVQRIGNMRWLLTRRQTKEKIIRQFFRLKEDTNQLTAIVGDFSAYFQQVVGSQADIEADFFRNAAGYYAFFESIGLPGTQGTESSEDQFVRMASGADVTADGARPGQEPPINDALRQIMARISQIDPLSPLLKARLRNWQKFGAKYILAQKKVLLGDEMGLGKTVEALAVICKLAAQGKTHALVVAPMSTLPNWRSEVHKHTHLQGTIIHGPDRNEQFQKWMINGGIALTNYETMWRLNPEGVHMTDILIADEAQYVKNPLAKRSQCIHEVAREVPYAVFMTGTPIENVVDDMIHLIEPLQPKVAESLPNGVFMTPSEFQRTVAPVYLRRRREQVLGELPALQQSDEKFDFGVEEEANYRLAVANGNFMAMRRAAWTGKTVRSSPKMERLSAICREAHATGRKVLVFSFFRAVLQKIQNEIQDIGFPVIMGGVSSNDRQAIIDQFKASQDRNVLCLQINTAGLGLNLQEASIVIFCEPQIKPSLESQALSRAYRMGQAQKVSVYRLLTENSVDDLMLELLDRKRRTFENYAQNSTMAISTAEATSSVDDHAAEQLEKQLISMEQKRLAV</sequence>